<dbReference type="Pfam" id="PF00990">
    <property type="entry name" value="GGDEF"/>
    <property type="match status" value="1"/>
</dbReference>
<dbReference type="InterPro" id="IPR029787">
    <property type="entry name" value="Nucleotide_cyclase"/>
</dbReference>
<dbReference type="Proteomes" id="UP000219993">
    <property type="component" value="Chromosome"/>
</dbReference>
<dbReference type="SUPFAM" id="SSF55073">
    <property type="entry name" value="Nucleotide cyclase"/>
    <property type="match status" value="1"/>
</dbReference>
<sequence>MVESQPPRPRLFSLVLAIGTLLLIGQALWFYLMGHYGRILLPAMLALVLVVAALLATAGEAPSRASAYLVLICGFLLIAVELPGQSSRPSLWIGLPPILTLVLLPLGPALLLNLALTPVWLALLANGELDLDLALGYLALVTVASLALWERLRQRALLHATDPWEQECRAMTRDSLRERLAGEFERSRLLQRPLAVLLLHLPQLDMAREQFGAPARQAMLDAFCRGVVSHCRELDTLGRESEADFWLVLPDTTESGALLVRQRLRQALDQAVLVETGPLDVRMRLETPRPGEAWPAFLQRLEAMTQAQAMG</sequence>
<name>A0A291P8K5_9GAMM</name>
<keyword evidence="1" id="KW-0812">Transmembrane</keyword>
<keyword evidence="1" id="KW-1133">Transmembrane helix</keyword>
<evidence type="ECO:0000256" key="1">
    <source>
        <dbReference type="SAM" id="Phobius"/>
    </source>
</evidence>
<dbReference type="OrthoDB" id="6181977at2"/>
<feature type="transmembrane region" description="Helical" evidence="1">
    <location>
        <begin position="39"/>
        <end position="59"/>
    </location>
</feature>
<dbReference type="RefSeq" id="WP_097789566.1">
    <property type="nucleotide sequence ID" value="NZ_BAAADT010000004.1"/>
</dbReference>
<gene>
    <name evidence="3" type="ORF">BEI_2210</name>
</gene>
<feature type="domain" description="GGDEF" evidence="2">
    <location>
        <begin position="192"/>
        <end position="311"/>
    </location>
</feature>
<evidence type="ECO:0000313" key="3">
    <source>
        <dbReference type="EMBL" id="ATJ83197.1"/>
    </source>
</evidence>
<feature type="transmembrane region" description="Helical" evidence="1">
    <location>
        <begin position="65"/>
        <end position="84"/>
    </location>
</feature>
<evidence type="ECO:0000259" key="2">
    <source>
        <dbReference type="PROSITE" id="PS50887"/>
    </source>
</evidence>
<evidence type="ECO:0000313" key="4">
    <source>
        <dbReference type="Proteomes" id="UP000219993"/>
    </source>
</evidence>
<dbReference type="Gene3D" id="3.30.70.270">
    <property type="match status" value="1"/>
</dbReference>
<protein>
    <submittedName>
        <fullName evidence="3">Diguanylate cyclase</fullName>
    </submittedName>
</protein>
<dbReference type="PROSITE" id="PS50887">
    <property type="entry name" value="GGDEF"/>
    <property type="match status" value="1"/>
</dbReference>
<keyword evidence="1" id="KW-0472">Membrane</keyword>
<accession>A0A291P8K5</accession>
<dbReference type="InterPro" id="IPR043128">
    <property type="entry name" value="Rev_trsase/Diguanyl_cyclase"/>
</dbReference>
<feature type="transmembrane region" description="Helical" evidence="1">
    <location>
        <begin position="12"/>
        <end position="32"/>
    </location>
</feature>
<organism evidence="3 4">
    <name type="scientific">Halomonas beimenensis</name>
    <dbReference type="NCBI Taxonomy" id="475662"/>
    <lineage>
        <taxon>Bacteria</taxon>
        <taxon>Pseudomonadati</taxon>
        <taxon>Pseudomonadota</taxon>
        <taxon>Gammaproteobacteria</taxon>
        <taxon>Oceanospirillales</taxon>
        <taxon>Halomonadaceae</taxon>
        <taxon>Halomonas</taxon>
    </lineage>
</organism>
<proteinExistence type="predicted"/>
<dbReference type="InterPro" id="IPR000160">
    <property type="entry name" value="GGDEF_dom"/>
</dbReference>
<dbReference type="EMBL" id="CP021435">
    <property type="protein sequence ID" value="ATJ83197.1"/>
    <property type="molecule type" value="Genomic_DNA"/>
</dbReference>
<feature type="transmembrane region" description="Helical" evidence="1">
    <location>
        <begin position="91"/>
        <end position="111"/>
    </location>
</feature>
<dbReference type="AlphaFoldDB" id="A0A291P8K5"/>
<feature type="transmembrane region" description="Helical" evidence="1">
    <location>
        <begin position="131"/>
        <end position="149"/>
    </location>
</feature>
<reference evidence="3 4" key="1">
    <citation type="journal article" date="2017" name="Sci. Rep.">
        <title>Revealing the Saline Adaptation Strategies of the Halophilic Bacterium Halomonas beimenensis through High-throughput Omics and Transposon Mutagenesis Approaches.</title>
        <authorList>
            <person name="Chen Y.H."/>
            <person name="Lin S.S."/>
            <person name="Shyu Y.T."/>
        </authorList>
    </citation>
    <scope>NUCLEOTIDE SEQUENCE [LARGE SCALE GENOMIC DNA]</scope>
    <source>
        <strain evidence="3 4">NTU-111</strain>
    </source>
</reference>
<dbReference type="KEGG" id="hbe:BEI_2210"/>
<keyword evidence="4" id="KW-1185">Reference proteome</keyword>